<evidence type="ECO:0000313" key="1">
    <source>
        <dbReference type="EnsemblMetazoa" id="ACOM031022-PA.1"/>
    </source>
</evidence>
<sequence length="229" mass="25045">MDAPLEVWILGECSIADLTLEQIVHLLVDDVLQKNVQIGEVLQHVVFLLEAVALALAFWPVGVGGVVGEAPSSDCEEAAFVTLTKALEEVAADSHLMLVGQDLFLPYLLHQVRQNVLACCSSKLPLSLSAPLGGPQMRIRNGLSCVLLSSIVASSRLPWWAVRLVTMSSRVKLPFEAISRYLRCRCSMHSVIARQMLPLCIRSASRASTVEMVPMVFSRFSCPYLVANV</sequence>
<dbReference type="Proteomes" id="UP000075882">
    <property type="component" value="Unassembled WGS sequence"/>
</dbReference>
<dbReference type="AlphaFoldDB" id="A0A8W7PH11"/>
<protein>
    <submittedName>
        <fullName evidence="1">Uncharacterized protein</fullName>
    </submittedName>
</protein>
<proteinExistence type="predicted"/>
<accession>A0A8W7PH11</accession>
<name>A0A8W7PH11_ANOCL</name>
<dbReference type="EnsemblMetazoa" id="ACOM031022-RA">
    <property type="protein sequence ID" value="ACOM031022-PA.1"/>
    <property type="gene ID" value="ACOM031022"/>
</dbReference>
<reference evidence="1" key="1">
    <citation type="submission" date="2022-08" db="UniProtKB">
        <authorList>
            <consortium name="EnsemblMetazoa"/>
        </authorList>
    </citation>
    <scope>IDENTIFICATION</scope>
</reference>
<organism evidence="1">
    <name type="scientific">Anopheles coluzzii</name>
    <name type="common">African malaria mosquito</name>
    <dbReference type="NCBI Taxonomy" id="1518534"/>
    <lineage>
        <taxon>Eukaryota</taxon>
        <taxon>Metazoa</taxon>
        <taxon>Ecdysozoa</taxon>
        <taxon>Arthropoda</taxon>
        <taxon>Hexapoda</taxon>
        <taxon>Insecta</taxon>
        <taxon>Pterygota</taxon>
        <taxon>Neoptera</taxon>
        <taxon>Endopterygota</taxon>
        <taxon>Diptera</taxon>
        <taxon>Nematocera</taxon>
        <taxon>Culicoidea</taxon>
        <taxon>Culicidae</taxon>
        <taxon>Anophelinae</taxon>
        <taxon>Anopheles</taxon>
    </lineage>
</organism>